<accession>A0A8S2W2D4</accession>
<dbReference type="EMBL" id="CAJNOK010051484">
    <property type="protein sequence ID" value="CAF1604703.1"/>
    <property type="molecule type" value="Genomic_DNA"/>
</dbReference>
<name>A0A8S2W2D4_9BILA</name>
<feature type="compositionally biased region" description="Low complexity" evidence="1">
    <location>
        <begin position="47"/>
        <end position="63"/>
    </location>
</feature>
<evidence type="ECO:0000313" key="2">
    <source>
        <dbReference type="EMBL" id="CAF1604703.1"/>
    </source>
</evidence>
<gene>
    <name evidence="2" type="ORF">OVA965_LOCUS42303</name>
    <name evidence="3" type="ORF">TMI583_LOCUS44164</name>
</gene>
<reference evidence="3" key="1">
    <citation type="submission" date="2021-02" db="EMBL/GenBank/DDBJ databases">
        <authorList>
            <person name="Nowell W R."/>
        </authorList>
    </citation>
    <scope>NUCLEOTIDE SEQUENCE</scope>
</reference>
<evidence type="ECO:0000313" key="4">
    <source>
        <dbReference type="Proteomes" id="UP000682733"/>
    </source>
</evidence>
<protein>
    <submittedName>
        <fullName evidence="3">Uncharacterized protein</fullName>
    </submittedName>
</protein>
<proteinExistence type="predicted"/>
<evidence type="ECO:0000313" key="3">
    <source>
        <dbReference type="EMBL" id="CAF4414814.1"/>
    </source>
</evidence>
<evidence type="ECO:0000256" key="1">
    <source>
        <dbReference type="SAM" id="MobiDB-lite"/>
    </source>
</evidence>
<sequence>MSLNSAYRSELAEKINAALDLNGTNSDEDGEIYRILLSFANAFRRTSSTSQQSLSQQPSQPSTVKTGRTQSLIGAIQAATQTQSQLQHHLKPSDSLIKFKTYLDIKEDDGKGNFVSVQRPDKNVFKLRKDVSGNNVVRQFECIKDSLHDTI</sequence>
<dbReference type="Proteomes" id="UP000682733">
    <property type="component" value="Unassembled WGS sequence"/>
</dbReference>
<organism evidence="3 4">
    <name type="scientific">Didymodactylos carnosus</name>
    <dbReference type="NCBI Taxonomy" id="1234261"/>
    <lineage>
        <taxon>Eukaryota</taxon>
        <taxon>Metazoa</taxon>
        <taxon>Spiralia</taxon>
        <taxon>Gnathifera</taxon>
        <taxon>Rotifera</taxon>
        <taxon>Eurotatoria</taxon>
        <taxon>Bdelloidea</taxon>
        <taxon>Philodinida</taxon>
        <taxon>Philodinidae</taxon>
        <taxon>Didymodactylos</taxon>
    </lineage>
</organism>
<feature type="non-terminal residue" evidence="3">
    <location>
        <position position="1"/>
    </location>
</feature>
<feature type="region of interest" description="Disordered" evidence="1">
    <location>
        <begin position="47"/>
        <end position="68"/>
    </location>
</feature>
<dbReference type="AlphaFoldDB" id="A0A8S2W2D4"/>
<dbReference type="Proteomes" id="UP000677228">
    <property type="component" value="Unassembled WGS sequence"/>
</dbReference>
<dbReference type="EMBL" id="CAJOBA010075392">
    <property type="protein sequence ID" value="CAF4414814.1"/>
    <property type="molecule type" value="Genomic_DNA"/>
</dbReference>
<comment type="caution">
    <text evidence="3">The sequence shown here is derived from an EMBL/GenBank/DDBJ whole genome shotgun (WGS) entry which is preliminary data.</text>
</comment>